<evidence type="ECO:0000256" key="2">
    <source>
        <dbReference type="PROSITE-ProRule" id="PRU00117"/>
    </source>
</evidence>
<dbReference type="GO" id="GO:0003723">
    <property type="term" value="F:RNA binding"/>
    <property type="evidence" value="ECO:0007669"/>
    <property type="project" value="UniProtKB-UniRule"/>
</dbReference>
<protein>
    <recommendedName>
        <fullName evidence="4">K Homology domain-containing protein</fullName>
    </recommendedName>
</protein>
<dbReference type="Proteomes" id="UP001178507">
    <property type="component" value="Unassembled WGS sequence"/>
</dbReference>
<feature type="region of interest" description="Disordered" evidence="3">
    <location>
        <begin position="1"/>
        <end position="28"/>
    </location>
</feature>
<name>A0AA36JSM2_9DINO</name>
<dbReference type="InterPro" id="IPR036612">
    <property type="entry name" value="KH_dom_type_1_sf"/>
</dbReference>
<dbReference type="AlphaFoldDB" id="A0AA36JSM2"/>
<dbReference type="SMART" id="SM00322">
    <property type="entry name" value="KH"/>
    <property type="match status" value="2"/>
</dbReference>
<evidence type="ECO:0000256" key="1">
    <source>
        <dbReference type="ARBA" id="ARBA00022737"/>
    </source>
</evidence>
<dbReference type="InterPro" id="IPR004087">
    <property type="entry name" value="KH_dom"/>
</dbReference>
<keyword evidence="1" id="KW-0677">Repeat</keyword>
<dbReference type="PANTHER" id="PTHR10288">
    <property type="entry name" value="KH DOMAIN CONTAINING RNA BINDING PROTEIN"/>
    <property type="match status" value="1"/>
</dbReference>
<evidence type="ECO:0000256" key="3">
    <source>
        <dbReference type="SAM" id="MobiDB-lite"/>
    </source>
</evidence>
<gene>
    <name evidence="5" type="ORF">EVOR1521_LOCUS31241</name>
</gene>
<comment type="caution">
    <text evidence="5">The sequence shown here is derived from an EMBL/GenBank/DDBJ whole genome shotgun (WGS) entry which is preliminary data.</text>
</comment>
<dbReference type="InterPro" id="IPR004088">
    <property type="entry name" value="KH_dom_type_1"/>
</dbReference>
<accession>A0AA36JSM2</accession>
<dbReference type="Pfam" id="PF00013">
    <property type="entry name" value="KH_1"/>
    <property type="match status" value="2"/>
</dbReference>
<keyword evidence="6" id="KW-1185">Reference proteome</keyword>
<sequence>MTAQCEDPRQRMLPAFSGTASADGGAGPERIWEEQEEKGKLVRLRPISAASFRPNLPLGALWNIEGPCFCKFLVPNHIAGALIGKEGTMIGEIELLSKCRMQISGAKAHFPGTQDRICIVGGHDQERLKSAMTLIIQKIRGSQNKVKKMVLKLVVPMSAASTIIGRRGEAIQEMQAVTECRMNMSPRIEGFQERLLTMTGDEGALKSCVLKMVEKIQDDVHLKEHMYLAYDKELPQGSWSGERTEPLDPNCPLIPPAELQTKTKRELIVYLKTTAPRDVLAKMCLLGSEKNAVKSKSLEVLLEAAKELWVSRYGDVEFVEQPAAPLAPGVQAETPAPLRPGLQAAELDKEESMNTFGEEAPLIVPNKLPPGLPAPILPLEPPEEKAAGQPAVSVPSPPLPEKKPRLVPPGLVKEVEVEENKEPEEPEGFFQAMATALARCVLGERLSWSTGGLEVGEWPQPSARPLKSLKKSQAMSDEERLTLARLDHQNAVEPCVELRGTAAPPVAPRPEHLESWDRRAEHPVKPAEMVAAMLMPEPIRTTLR</sequence>
<organism evidence="5 6">
    <name type="scientific">Effrenium voratum</name>
    <dbReference type="NCBI Taxonomy" id="2562239"/>
    <lineage>
        <taxon>Eukaryota</taxon>
        <taxon>Sar</taxon>
        <taxon>Alveolata</taxon>
        <taxon>Dinophyceae</taxon>
        <taxon>Suessiales</taxon>
        <taxon>Symbiodiniaceae</taxon>
        <taxon>Effrenium</taxon>
    </lineage>
</organism>
<evidence type="ECO:0000313" key="5">
    <source>
        <dbReference type="EMBL" id="CAJ1410413.1"/>
    </source>
</evidence>
<feature type="domain" description="K Homology" evidence="4">
    <location>
        <begin position="66"/>
        <end position="140"/>
    </location>
</feature>
<dbReference type="PROSITE" id="PS50084">
    <property type="entry name" value="KH_TYPE_1"/>
    <property type="match status" value="2"/>
</dbReference>
<feature type="region of interest" description="Disordered" evidence="3">
    <location>
        <begin position="374"/>
        <end position="406"/>
    </location>
</feature>
<evidence type="ECO:0000313" key="6">
    <source>
        <dbReference type="Proteomes" id="UP001178507"/>
    </source>
</evidence>
<proteinExistence type="predicted"/>
<dbReference type="SUPFAM" id="SSF54791">
    <property type="entry name" value="Eukaryotic type KH-domain (KH-domain type I)"/>
    <property type="match status" value="2"/>
</dbReference>
<feature type="domain" description="K Homology" evidence="4">
    <location>
        <begin position="147"/>
        <end position="221"/>
    </location>
</feature>
<evidence type="ECO:0000259" key="4">
    <source>
        <dbReference type="SMART" id="SM00322"/>
    </source>
</evidence>
<dbReference type="Gene3D" id="3.30.1370.10">
    <property type="entry name" value="K Homology domain, type 1"/>
    <property type="match status" value="2"/>
</dbReference>
<dbReference type="EMBL" id="CAUJNA010003816">
    <property type="protein sequence ID" value="CAJ1410413.1"/>
    <property type="molecule type" value="Genomic_DNA"/>
</dbReference>
<feature type="compositionally biased region" description="Basic and acidic residues" evidence="3">
    <location>
        <begin position="1"/>
        <end position="10"/>
    </location>
</feature>
<keyword evidence="2" id="KW-0694">RNA-binding</keyword>
<reference evidence="5" key="1">
    <citation type="submission" date="2023-08" db="EMBL/GenBank/DDBJ databases">
        <authorList>
            <person name="Chen Y."/>
            <person name="Shah S."/>
            <person name="Dougan E. K."/>
            <person name="Thang M."/>
            <person name="Chan C."/>
        </authorList>
    </citation>
    <scope>NUCLEOTIDE SEQUENCE</scope>
</reference>